<evidence type="ECO:0000256" key="3">
    <source>
        <dbReference type="ARBA" id="ARBA00038054"/>
    </source>
</evidence>
<protein>
    <submittedName>
        <fullName evidence="5">Flavin reductase like domain-containing protein</fullName>
    </submittedName>
</protein>
<dbReference type="GO" id="GO:0010181">
    <property type="term" value="F:FMN binding"/>
    <property type="evidence" value="ECO:0007669"/>
    <property type="project" value="InterPro"/>
</dbReference>
<dbReference type="PANTHER" id="PTHR43567">
    <property type="entry name" value="FLAVOREDOXIN-RELATED-RELATED"/>
    <property type="match status" value="1"/>
</dbReference>
<gene>
    <name evidence="5" type="ORF">SAMN05216466_1398</name>
</gene>
<dbReference type="InterPro" id="IPR002563">
    <property type="entry name" value="Flavin_Rdtase-like_dom"/>
</dbReference>
<evidence type="ECO:0000313" key="5">
    <source>
        <dbReference type="EMBL" id="SDI86157.1"/>
    </source>
</evidence>
<comment type="similarity">
    <text evidence="3">Belongs to the flavoredoxin family.</text>
</comment>
<comment type="cofactor">
    <cofactor evidence="1">
        <name>FMN</name>
        <dbReference type="ChEBI" id="CHEBI:58210"/>
    </cofactor>
</comment>
<organism evidence="5 6">
    <name type="scientific">Paraburkholderia phenazinium</name>
    <dbReference type="NCBI Taxonomy" id="60549"/>
    <lineage>
        <taxon>Bacteria</taxon>
        <taxon>Pseudomonadati</taxon>
        <taxon>Pseudomonadota</taxon>
        <taxon>Betaproteobacteria</taxon>
        <taxon>Burkholderiales</taxon>
        <taxon>Burkholderiaceae</taxon>
        <taxon>Paraburkholderia</taxon>
    </lineage>
</organism>
<evidence type="ECO:0000256" key="2">
    <source>
        <dbReference type="ARBA" id="ARBA00022630"/>
    </source>
</evidence>
<reference evidence="5 6" key="1">
    <citation type="submission" date="2016-10" db="EMBL/GenBank/DDBJ databases">
        <authorList>
            <person name="de Groot N.N."/>
        </authorList>
    </citation>
    <scope>NUCLEOTIDE SEQUENCE [LARGE SCALE GENOMIC DNA]</scope>
    <source>
        <strain evidence="5 6">LMG 2247</strain>
    </source>
</reference>
<proteinExistence type="inferred from homology"/>
<name>A0A1G8P114_9BURK</name>
<dbReference type="InterPro" id="IPR052174">
    <property type="entry name" value="Flavoredoxin"/>
</dbReference>
<accession>A0A1G8P114</accession>
<dbReference type="InterPro" id="IPR012349">
    <property type="entry name" value="Split_barrel_FMN-bd"/>
</dbReference>
<dbReference type="SUPFAM" id="SSF50475">
    <property type="entry name" value="FMN-binding split barrel"/>
    <property type="match status" value="1"/>
</dbReference>
<dbReference type="Gene3D" id="2.30.110.10">
    <property type="entry name" value="Electron Transport, Fmn-binding Protein, Chain A"/>
    <property type="match status" value="1"/>
</dbReference>
<dbReference type="AlphaFoldDB" id="A0A1G8P114"/>
<dbReference type="Proteomes" id="UP000199706">
    <property type="component" value="Unassembled WGS sequence"/>
</dbReference>
<dbReference type="Pfam" id="PF01613">
    <property type="entry name" value="Flavin_Reduct"/>
    <property type="match status" value="1"/>
</dbReference>
<sequence length="101" mass="10983">MKDLPLSDVYQLLEPGPVVLPATCHKGHANVMTMSWQMMVEFTPPLVACVVSRAGFSFAALRATRECVITVPAMELAAKVVKIGNYSGREIDKFKTIGLTS</sequence>
<evidence type="ECO:0000313" key="6">
    <source>
        <dbReference type="Proteomes" id="UP000199706"/>
    </source>
</evidence>
<dbReference type="PANTHER" id="PTHR43567:SF1">
    <property type="entry name" value="FLAVOREDOXIN"/>
    <property type="match status" value="1"/>
</dbReference>
<feature type="domain" description="Flavin reductase like" evidence="4">
    <location>
        <begin position="15"/>
        <end position="98"/>
    </location>
</feature>
<evidence type="ECO:0000259" key="4">
    <source>
        <dbReference type="Pfam" id="PF01613"/>
    </source>
</evidence>
<dbReference type="EMBL" id="FNCJ01000039">
    <property type="protein sequence ID" value="SDI86157.1"/>
    <property type="molecule type" value="Genomic_DNA"/>
</dbReference>
<evidence type="ECO:0000256" key="1">
    <source>
        <dbReference type="ARBA" id="ARBA00001917"/>
    </source>
</evidence>
<keyword evidence="2" id="KW-0285">Flavoprotein</keyword>
<dbReference type="GO" id="GO:0016646">
    <property type="term" value="F:oxidoreductase activity, acting on the CH-NH group of donors, NAD or NADP as acceptor"/>
    <property type="evidence" value="ECO:0007669"/>
    <property type="project" value="UniProtKB-ARBA"/>
</dbReference>